<evidence type="ECO:0000313" key="4">
    <source>
        <dbReference type="RefSeq" id="XP_022154311.1"/>
    </source>
</evidence>
<feature type="compositionally biased region" description="Basic and acidic residues" evidence="1">
    <location>
        <begin position="183"/>
        <end position="194"/>
    </location>
</feature>
<dbReference type="PANTHER" id="PTHR31215">
    <property type="entry name" value="OS05G0510400 PROTEIN-RELATED"/>
    <property type="match status" value="1"/>
</dbReference>
<sequence>MNDQDQEHEEDYFDRLPDALLLLIFNKLIDARSLLRCLAVNRRFGSLIPHSDAVFLAIPRPLLDHKGKSALRRHSPQSSLRYFFRKFVFTPIRFLRRAIARSSPPPSSGFGDWYHWPSAALREFGGIKFVHMELPCCGGEIGSDHGGDPLLKWKAEFGTELKSCVVLGASSLRRRSIAPSNSDAKETGEERVDAESESDIGDEELKLRIVWTISALIAASMRHYFVKQMVSDFPMLQSVVITDSTKQGRLCMREKQLTELRESMKSSDSIQSRVERTVIPDLNMKMWHVPVLDLPASGFVMTAATLIVIRPTAAGTELEGLDTMGDDFDAEEEEKLGAYGEAVKKMMKLKRNYVLEVNSF</sequence>
<dbReference type="OrthoDB" id="812961at2759"/>
<name>A0A6J1DNC4_MOMCH</name>
<feature type="region of interest" description="Disordered" evidence="1">
    <location>
        <begin position="177"/>
        <end position="197"/>
    </location>
</feature>
<dbReference type="AlphaFoldDB" id="A0A6J1DNC4"/>
<dbReference type="Gene3D" id="1.20.1280.50">
    <property type="match status" value="1"/>
</dbReference>
<dbReference type="InterPro" id="IPR044809">
    <property type="entry name" value="AUF1-like"/>
</dbReference>
<gene>
    <name evidence="4" type="primary">LOC111021606</name>
</gene>
<dbReference type="InterPro" id="IPR001810">
    <property type="entry name" value="F-box_dom"/>
</dbReference>
<evidence type="ECO:0000313" key="3">
    <source>
        <dbReference type="Proteomes" id="UP000504603"/>
    </source>
</evidence>
<dbReference type="GeneID" id="111021606"/>
<proteinExistence type="predicted"/>
<dbReference type="InterPro" id="IPR036047">
    <property type="entry name" value="F-box-like_dom_sf"/>
</dbReference>
<dbReference type="Proteomes" id="UP000504603">
    <property type="component" value="Unplaced"/>
</dbReference>
<dbReference type="RefSeq" id="XP_022154311.1">
    <property type="nucleotide sequence ID" value="XM_022298619.1"/>
</dbReference>
<feature type="domain" description="F-box" evidence="2">
    <location>
        <begin position="13"/>
        <end position="48"/>
    </location>
</feature>
<evidence type="ECO:0000259" key="2">
    <source>
        <dbReference type="Pfam" id="PF12937"/>
    </source>
</evidence>
<dbReference type="SUPFAM" id="SSF81383">
    <property type="entry name" value="F-box domain"/>
    <property type="match status" value="1"/>
</dbReference>
<reference evidence="4" key="1">
    <citation type="submission" date="2025-08" db="UniProtKB">
        <authorList>
            <consortium name="RefSeq"/>
        </authorList>
    </citation>
    <scope>IDENTIFICATION</scope>
    <source>
        <strain evidence="4">OHB3-1</strain>
    </source>
</reference>
<dbReference type="Pfam" id="PF12937">
    <property type="entry name" value="F-box-like"/>
    <property type="match status" value="1"/>
</dbReference>
<evidence type="ECO:0000256" key="1">
    <source>
        <dbReference type="SAM" id="MobiDB-lite"/>
    </source>
</evidence>
<accession>A0A6J1DNC4</accession>
<keyword evidence="3" id="KW-1185">Reference proteome</keyword>
<dbReference type="KEGG" id="mcha:111021606"/>
<protein>
    <submittedName>
        <fullName evidence="4">F-box protein At4g18380-like</fullName>
    </submittedName>
</protein>
<organism evidence="3 4">
    <name type="scientific">Momordica charantia</name>
    <name type="common">Bitter gourd</name>
    <name type="synonym">Balsam pear</name>
    <dbReference type="NCBI Taxonomy" id="3673"/>
    <lineage>
        <taxon>Eukaryota</taxon>
        <taxon>Viridiplantae</taxon>
        <taxon>Streptophyta</taxon>
        <taxon>Embryophyta</taxon>
        <taxon>Tracheophyta</taxon>
        <taxon>Spermatophyta</taxon>
        <taxon>Magnoliopsida</taxon>
        <taxon>eudicotyledons</taxon>
        <taxon>Gunneridae</taxon>
        <taxon>Pentapetalae</taxon>
        <taxon>rosids</taxon>
        <taxon>fabids</taxon>
        <taxon>Cucurbitales</taxon>
        <taxon>Cucurbitaceae</taxon>
        <taxon>Momordiceae</taxon>
        <taxon>Momordica</taxon>
    </lineage>
</organism>